<dbReference type="PANTHER" id="PTHR45080">
    <property type="entry name" value="CONTACTIN 5"/>
    <property type="match status" value="1"/>
</dbReference>
<protein>
    <recommendedName>
        <fullName evidence="2">Ig-like domain-containing protein</fullName>
    </recommendedName>
</protein>
<evidence type="ECO:0000256" key="1">
    <source>
        <dbReference type="ARBA" id="ARBA00023319"/>
    </source>
</evidence>
<name>A0A9J6FMB1_HAELO</name>
<dbReference type="Proteomes" id="UP000821853">
    <property type="component" value="Chromosome 10"/>
</dbReference>
<dbReference type="GO" id="GO:0008046">
    <property type="term" value="F:axon guidance receptor activity"/>
    <property type="evidence" value="ECO:0007669"/>
    <property type="project" value="TreeGrafter"/>
</dbReference>
<dbReference type="GO" id="GO:0050808">
    <property type="term" value="P:synapse organization"/>
    <property type="evidence" value="ECO:0007669"/>
    <property type="project" value="TreeGrafter"/>
</dbReference>
<dbReference type="InterPro" id="IPR003599">
    <property type="entry name" value="Ig_sub"/>
</dbReference>
<dbReference type="SMART" id="SM00409">
    <property type="entry name" value="IG"/>
    <property type="match status" value="1"/>
</dbReference>
<evidence type="ECO:0000259" key="2">
    <source>
        <dbReference type="PROSITE" id="PS50835"/>
    </source>
</evidence>
<dbReference type="OrthoDB" id="6435434at2759"/>
<dbReference type="SUPFAM" id="SSF48726">
    <property type="entry name" value="Immunoglobulin"/>
    <property type="match status" value="2"/>
</dbReference>
<keyword evidence="4" id="KW-1185">Reference proteome</keyword>
<dbReference type="GO" id="GO:0007156">
    <property type="term" value="P:homophilic cell adhesion via plasma membrane adhesion molecules"/>
    <property type="evidence" value="ECO:0007669"/>
    <property type="project" value="TreeGrafter"/>
</dbReference>
<dbReference type="PANTHER" id="PTHR45080:SF32">
    <property type="entry name" value="MAM DOMAIN CONTAINING GLYCOSYLPHOSPHATIDYLINOSITOL ANCHOR 1"/>
    <property type="match status" value="1"/>
</dbReference>
<keyword evidence="1" id="KW-0393">Immunoglobulin domain</keyword>
<dbReference type="VEuPathDB" id="VectorBase:HLOH_055311"/>
<dbReference type="InterPro" id="IPR003598">
    <property type="entry name" value="Ig_sub2"/>
</dbReference>
<feature type="domain" description="Ig-like" evidence="2">
    <location>
        <begin position="41"/>
        <end position="131"/>
    </location>
</feature>
<dbReference type="Pfam" id="PF07679">
    <property type="entry name" value="I-set"/>
    <property type="match status" value="2"/>
</dbReference>
<evidence type="ECO:0000313" key="3">
    <source>
        <dbReference type="EMBL" id="KAH9364290.1"/>
    </source>
</evidence>
<dbReference type="AlphaFoldDB" id="A0A9J6FMB1"/>
<dbReference type="GO" id="GO:0005886">
    <property type="term" value="C:plasma membrane"/>
    <property type="evidence" value="ECO:0007669"/>
    <property type="project" value="TreeGrafter"/>
</dbReference>
<proteinExistence type="predicted"/>
<organism evidence="3 4">
    <name type="scientific">Haemaphysalis longicornis</name>
    <name type="common">Bush tick</name>
    <dbReference type="NCBI Taxonomy" id="44386"/>
    <lineage>
        <taxon>Eukaryota</taxon>
        <taxon>Metazoa</taxon>
        <taxon>Ecdysozoa</taxon>
        <taxon>Arthropoda</taxon>
        <taxon>Chelicerata</taxon>
        <taxon>Arachnida</taxon>
        <taxon>Acari</taxon>
        <taxon>Parasitiformes</taxon>
        <taxon>Ixodida</taxon>
        <taxon>Ixodoidea</taxon>
        <taxon>Ixodidae</taxon>
        <taxon>Haemaphysalinae</taxon>
        <taxon>Haemaphysalis</taxon>
    </lineage>
</organism>
<dbReference type="InterPro" id="IPR050958">
    <property type="entry name" value="Cell_Adh-Cytoskel_Orgn"/>
</dbReference>
<dbReference type="GO" id="GO:0043025">
    <property type="term" value="C:neuronal cell body"/>
    <property type="evidence" value="ECO:0007669"/>
    <property type="project" value="TreeGrafter"/>
</dbReference>
<dbReference type="InterPro" id="IPR007110">
    <property type="entry name" value="Ig-like_dom"/>
</dbReference>
<feature type="domain" description="Ig-like" evidence="2">
    <location>
        <begin position="1"/>
        <end position="37"/>
    </location>
</feature>
<dbReference type="Gene3D" id="2.60.40.10">
    <property type="entry name" value="Immunoglobulins"/>
    <property type="match status" value="2"/>
</dbReference>
<gene>
    <name evidence="3" type="ORF">HPB48_008472</name>
</gene>
<dbReference type="InterPro" id="IPR013783">
    <property type="entry name" value="Ig-like_fold"/>
</dbReference>
<sequence length="141" mass="15276">MASLTILEVGAEDIGNYTCVVSNKAGKDSFTSALLVNGKSPKLQPFSFPKELQLNKKVVVHCTALEGDEPFKFAWYKGSMPVVTSHKVNVRALSESVTSLTILELTAEDIGNYTCEAVNNVGVDRVSAELLVKGTSKNMHR</sequence>
<evidence type="ECO:0000313" key="4">
    <source>
        <dbReference type="Proteomes" id="UP000821853"/>
    </source>
</evidence>
<dbReference type="InterPro" id="IPR036179">
    <property type="entry name" value="Ig-like_dom_sf"/>
</dbReference>
<dbReference type="FunFam" id="2.60.40.10:FF:000333">
    <property type="entry name" value="Down syndrome cell adhesion molecule"/>
    <property type="match status" value="1"/>
</dbReference>
<dbReference type="InterPro" id="IPR013098">
    <property type="entry name" value="Ig_I-set"/>
</dbReference>
<accession>A0A9J6FMB1</accession>
<dbReference type="OMA" id="GPDICER"/>
<dbReference type="SMART" id="SM00408">
    <property type="entry name" value="IGc2"/>
    <property type="match status" value="1"/>
</dbReference>
<dbReference type="EMBL" id="JABSTR010000002">
    <property type="protein sequence ID" value="KAH9364290.1"/>
    <property type="molecule type" value="Genomic_DNA"/>
</dbReference>
<dbReference type="GO" id="GO:0030424">
    <property type="term" value="C:axon"/>
    <property type="evidence" value="ECO:0007669"/>
    <property type="project" value="TreeGrafter"/>
</dbReference>
<comment type="caution">
    <text evidence="3">The sequence shown here is derived from an EMBL/GenBank/DDBJ whole genome shotgun (WGS) entry which is preliminary data.</text>
</comment>
<reference evidence="3 4" key="1">
    <citation type="journal article" date="2020" name="Cell">
        <title>Large-Scale Comparative Analyses of Tick Genomes Elucidate Their Genetic Diversity and Vector Capacities.</title>
        <authorList>
            <consortium name="Tick Genome and Microbiome Consortium (TIGMIC)"/>
            <person name="Jia N."/>
            <person name="Wang J."/>
            <person name="Shi W."/>
            <person name="Du L."/>
            <person name="Sun Y."/>
            <person name="Zhan W."/>
            <person name="Jiang J.F."/>
            <person name="Wang Q."/>
            <person name="Zhang B."/>
            <person name="Ji P."/>
            <person name="Bell-Sakyi L."/>
            <person name="Cui X.M."/>
            <person name="Yuan T.T."/>
            <person name="Jiang B.G."/>
            <person name="Yang W.F."/>
            <person name="Lam T.T."/>
            <person name="Chang Q.C."/>
            <person name="Ding S.J."/>
            <person name="Wang X.J."/>
            <person name="Zhu J.G."/>
            <person name="Ruan X.D."/>
            <person name="Zhao L."/>
            <person name="Wei J.T."/>
            <person name="Ye R.Z."/>
            <person name="Que T.C."/>
            <person name="Du C.H."/>
            <person name="Zhou Y.H."/>
            <person name="Cheng J.X."/>
            <person name="Dai P.F."/>
            <person name="Guo W.B."/>
            <person name="Han X.H."/>
            <person name="Huang E.J."/>
            <person name="Li L.F."/>
            <person name="Wei W."/>
            <person name="Gao Y.C."/>
            <person name="Liu J.Z."/>
            <person name="Shao H.Z."/>
            <person name="Wang X."/>
            <person name="Wang C.C."/>
            <person name="Yang T.C."/>
            <person name="Huo Q.B."/>
            <person name="Li W."/>
            <person name="Chen H.Y."/>
            <person name="Chen S.E."/>
            <person name="Zhou L.G."/>
            <person name="Ni X.B."/>
            <person name="Tian J.H."/>
            <person name="Sheng Y."/>
            <person name="Liu T."/>
            <person name="Pan Y.S."/>
            <person name="Xia L.Y."/>
            <person name="Li J."/>
            <person name="Zhao F."/>
            <person name="Cao W.C."/>
        </authorList>
    </citation>
    <scope>NUCLEOTIDE SEQUENCE [LARGE SCALE GENOMIC DNA]</scope>
    <source>
        <strain evidence="3">HaeL-2018</strain>
    </source>
</reference>
<dbReference type="PROSITE" id="PS50835">
    <property type="entry name" value="IG_LIKE"/>
    <property type="match status" value="2"/>
</dbReference>